<dbReference type="EMBL" id="UZAJ01002556">
    <property type="protein sequence ID" value="VDO37429.1"/>
    <property type="molecule type" value="Genomic_DNA"/>
</dbReference>
<proteinExistence type="predicted"/>
<evidence type="ECO:0000313" key="2">
    <source>
        <dbReference type="Proteomes" id="UP000267606"/>
    </source>
</evidence>
<sequence length="195" mass="22716">MFRRTSDILRKTVQNFNSRKHACFGGAMFAAAAIALSDDELKKQPLWYQTAVRKLSFAIKYTDRKGYLDDVILLENLREKLLPYSDSTNTDILWRYGRVLLEIALWTSSADKNRMKTFLEAEKICKKALDNEDLNSPNANAHKWYGITLVKLMDFRSDKKIDEARKNLERAVELDPKDVRSWQYLAMDNIKFPKA</sequence>
<dbReference type="WBParaSite" id="OFLC_0000368601-mRNA-1">
    <property type="protein sequence ID" value="OFLC_0000368601-mRNA-1"/>
    <property type="gene ID" value="OFLC_0000368601"/>
</dbReference>
<dbReference type="Gene3D" id="1.25.40.10">
    <property type="entry name" value="Tetratricopeptide repeat domain"/>
    <property type="match status" value="1"/>
</dbReference>
<evidence type="ECO:0000313" key="1">
    <source>
        <dbReference type="EMBL" id="VDO37429.1"/>
    </source>
</evidence>
<gene>
    <name evidence="1" type="ORF">OFLC_LOCUS3687</name>
</gene>
<protein>
    <submittedName>
        <fullName evidence="3">TPR_REGION domain-containing protein</fullName>
    </submittedName>
</protein>
<organism evidence="3">
    <name type="scientific">Onchocerca flexuosa</name>
    <dbReference type="NCBI Taxonomy" id="387005"/>
    <lineage>
        <taxon>Eukaryota</taxon>
        <taxon>Metazoa</taxon>
        <taxon>Ecdysozoa</taxon>
        <taxon>Nematoda</taxon>
        <taxon>Chromadorea</taxon>
        <taxon>Rhabditida</taxon>
        <taxon>Spirurina</taxon>
        <taxon>Spiruromorpha</taxon>
        <taxon>Filarioidea</taxon>
        <taxon>Onchocercidae</taxon>
        <taxon>Onchocerca</taxon>
    </lineage>
</organism>
<dbReference type="Proteomes" id="UP000267606">
    <property type="component" value="Unassembled WGS sequence"/>
</dbReference>
<evidence type="ECO:0000313" key="3">
    <source>
        <dbReference type="WBParaSite" id="OFLC_0000368601-mRNA-1"/>
    </source>
</evidence>
<accession>A0A183H875</accession>
<dbReference type="SUPFAM" id="SSF48452">
    <property type="entry name" value="TPR-like"/>
    <property type="match status" value="1"/>
</dbReference>
<dbReference type="InterPro" id="IPR011990">
    <property type="entry name" value="TPR-like_helical_dom_sf"/>
</dbReference>
<dbReference type="AlphaFoldDB" id="A0A183H875"/>
<name>A0A183H875_9BILA</name>
<keyword evidence="2" id="KW-1185">Reference proteome</keyword>
<reference evidence="1 2" key="2">
    <citation type="submission" date="2018-11" db="EMBL/GenBank/DDBJ databases">
        <authorList>
            <consortium name="Pathogen Informatics"/>
        </authorList>
    </citation>
    <scope>NUCLEOTIDE SEQUENCE [LARGE SCALE GENOMIC DNA]</scope>
</reference>
<reference evidence="3" key="1">
    <citation type="submission" date="2016-06" db="UniProtKB">
        <authorList>
            <consortium name="WormBaseParasite"/>
        </authorList>
    </citation>
    <scope>IDENTIFICATION</scope>
</reference>